<dbReference type="CDD" id="cd02440">
    <property type="entry name" value="AdoMet_MTases"/>
    <property type="match status" value="1"/>
</dbReference>
<evidence type="ECO:0000259" key="4">
    <source>
        <dbReference type="Pfam" id="PF13847"/>
    </source>
</evidence>
<protein>
    <recommendedName>
        <fullName evidence="4">Methyltransferase domain-containing protein</fullName>
    </recommendedName>
</protein>
<evidence type="ECO:0000256" key="1">
    <source>
        <dbReference type="ARBA" id="ARBA00022603"/>
    </source>
</evidence>
<dbReference type="RefSeq" id="XP_007323446.1">
    <property type="nucleotide sequence ID" value="XM_007323384.1"/>
</dbReference>
<name>F8PA13_SERL9</name>
<dbReference type="InterPro" id="IPR025714">
    <property type="entry name" value="Methyltranfer_dom"/>
</dbReference>
<dbReference type="OrthoDB" id="8300214at2759"/>
<sequence>MAPLDPASIAQLSLYGSRFDVQLGQTEHRVNLVTAWKVQEGDHVLEIGCGQGDCTAVLATAVGETGKVTAIDPAPSEYGSPWTIGQAQSHLKASPIGNRMTFLRSNTESILASDDTIYDIAILAHCTWYFAAPSVLLATLRSLSTRAKRICIAEWALSASNVAAWPHVLAALTQASLECRNPNSKSNIRTVLSPVKIKAMALEAGLGLESEIAIQSPIGMLDGHWEVAEVLGDDFGKKISNVIENDRERGVVEALRDAVKVSKESLSPGTKMRAMDVWCGSFTGFTSEYAV</sequence>
<dbReference type="GeneID" id="18812102"/>
<keyword evidence="1" id="KW-0489">Methyltransferase</keyword>
<reference evidence="5" key="1">
    <citation type="submission" date="2011-04" db="EMBL/GenBank/DDBJ databases">
        <title>Evolution of plant cell wall degrading machinery underlies the functional diversity of forest fungi.</title>
        <authorList>
            <consortium name="US DOE Joint Genome Institute (JGI-PGF)"/>
            <person name="Eastwood D.C."/>
            <person name="Floudas D."/>
            <person name="Binder M."/>
            <person name="Majcherczyk A."/>
            <person name="Schneider P."/>
            <person name="Aerts A."/>
            <person name="Asiegbu F.O."/>
            <person name="Baker S.E."/>
            <person name="Barry K."/>
            <person name="Bendiksby M."/>
            <person name="Blumentritt M."/>
            <person name="Coutinho P.M."/>
            <person name="Cullen D."/>
            <person name="Cullen D."/>
            <person name="Gathman A."/>
            <person name="Goodell B."/>
            <person name="Henrissat B."/>
            <person name="Ihrmark K."/>
            <person name="Kauserud H."/>
            <person name="Kohler A."/>
            <person name="LaButti K."/>
            <person name="Lapidus A."/>
            <person name="Lavin J.L."/>
            <person name="Lee Y.-H."/>
            <person name="Lindquist E."/>
            <person name="Lilly W."/>
            <person name="Lucas S."/>
            <person name="Morin E."/>
            <person name="Murat C."/>
            <person name="Oguiza J.A."/>
            <person name="Park J."/>
            <person name="Pisabarro A.G."/>
            <person name="Riley R."/>
            <person name="Rosling A."/>
            <person name="Salamov A."/>
            <person name="Schmidt O."/>
            <person name="Schmutz J."/>
            <person name="Skrede I."/>
            <person name="Stenlid J."/>
            <person name="Wiebenga A."/>
            <person name="Xie X."/>
            <person name="Kues U."/>
            <person name="Hibbett D.S."/>
            <person name="Hoffmeister D."/>
            <person name="Hogberg N."/>
            <person name="Martin F."/>
            <person name="Grigoriev I.V."/>
            <person name="Watkinson S.C."/>
        </authorList>
    </citation>
    <scope>NUCLEOTIDE SEQUENCE</scope>
    <source>
        <strain evidence="5">S7.9</strain>
    </source>
</reference>
<organism>
    <name type="scientific">Serpula lacrymans var. lacrymans (strain S7.9)</name>
    <name type="common">Dry rot fungus</name>
    <dbReference type="NCBI Taxonomy" id="578457"/>
    <lineage>
        <taxon>Eukaryota</taxon>
        <taxon>Fungi</taxon>
        <taxon>Dikarya</taxon>
        <taxon>Basidiomycota</taxon>
        <taxon>Agaricomycotina</taxon>
        <taxon>Agaricomycetes</taxon>
        <taxon>Agaricomycetidae</taxon>
        <taxon>Boletales</taxon>
        <taxon>Coniophorineae</taxon>
        <taxon>Serpulaceae</taxon>
        <taxon>Serpula</taxon>
    </lineage>
</organism>
<proteinExistence type="predicted"/>
<dbReference type="Pfam" id="PF13847">
    <property type="entry name" value="Methyltransf_31"/>
    <property type="match status" value="1"/>
</dbReference>
<dbReference type="Proteomes" id="UP000008064">
    <property type="component" value="Unassembled WGS sequence"/>
</dbReference>
<evidence type="ECO:0000256" key="2">
    <source>
        <dbReference type="ARBA" id="ARBA00022679"/>
    </source>
</evidence>
<dbReference type="GO" id="GO:0032259">
    <property type="term" value="P:methylation"/>
    <property type="evidence" value="ECO:0007669"/>
    <property type="project" value="UniProtKB-KW"/>
</dbReference>
<dbReference type="InterPro" id="IPR029063">
    <property type="entry name" value="SAM-dependent_MTases_sf"/>
</dbReference>
<accession>F8PA13</accession>
<gene>
    <name evidence="5" type="ORF">SERLADRAFT_401469</name>
</gene>
<dbReference type="AlphaFoldDB" id="F8PA13"/>
<evidence type="ECO:0000256" key="3">
    <source>
        <dbReference type="ARBA" id="ARBA00022691"/>
    </source>
</evidence>
<keyword evidence="3" id="KW-0949">S-adenosyl-L-methionine</keyword>
<dbReference type="GO" id="GO:0005739">
    <property type="term" value="C:mitochondrion"/>
    <property type="evidence" value="ECO:0007669"/>
    <property type="project" value="TreeGrafter"/>
</dbReference>
<dbReference type="PANTHER" id="PTHR43464:SF19">
    <property type="entry name" value="UBIQUINONE BIOSYNTHESIS O-METHYLTRANSFERASE, MITOCHONDRIAL"/>
    <property type="match status" value="1"/>
</dbReference>
<dbReference type="KEGG" id="sla:SERLADRAFT_401469"/>
<dbReference type="Gene3D" id="3.40.50.150">
    <property type="entry name" value="Vaccinia Virus protein VP39"/>
    <property type="match status" value="1"/>
</dbReference>
<dbReference type="PANTHER" id="PTHR43464">
    <property type="entry name" value="METHYLTRANSFERASE"/>
    <property type="match status" value="1"/>
</dbReference>
<dbReference type="SUPFAM" id="SSF53335">
    <property type="entry name" value="S-adenosyl-L-methionine-dependent methyltransferases"/>
    <property type="match status" value="1"/>
</dbReference>
<dbReference type="GO" id="GO:0010420">
    <property type="term" value="F:polyprenyldihydroxybenzoate methyltransferase activity"/>
    <property type="evidence" value="ECO:0007669"/>
    <property type="project" value="TreeGrafter"/>
</dbReference>
<dbReference type="EMBL" id="GL945442">
    <property type="protein sequence ID" value="EGO20011.1"/>
    <property type="molecule type" value="Genomic_DNA"/>
</dbReference>
<dbReference type="HOGENOM" id="CLU_058846_1_0_1"/>
<evidence type="ECO:0000313" key="5">
    <source>
        <dbReference type="EMBL" id="EGO20011.1"/>
    </source>
</evidence>
<keyword evidence="2" id="KW-0808">Transferase</keyword>
<feature type="domain" description="Methyltransferase" evidence="4">
    <location>
        <begin position="40"/>
        <end position="158"/>
    </location>
</feature>